<evidence type="ECO:0000313" key="2">
    <source>
        <dbReference type="EMBL" id="KAK5770197.1"/>
    </source>
</evidence>
<accession>A0ABR0MAP8</accession>
<dbReference type="PANTHER" id="PTHR33116:SF86">
    <property type="entry name" value="REVERSE TRANSCRIPTASE DOMAIN-CONTAINING PROTEIN"/>
    <property type="match status" value="1"/>
</dbReference>
<dbReference type="EMBL" id="JARKNE010000013">
    <property type="protein sequence ID" value="KAK5770197.1"/>
    <property type="molecule type" value="Genomic_DNA"/>
</dbReference>
<proteinExistence type="predicted"/>
<comment type="caution">
    <text evidence="2">The sequence shown here is derived from an EMBL/GenBank/DDBJ whole genome shotgun (WGS) entry which is preliminary data.</text>
</comment>
<dbReference type="Pfam" id="PF13966">
    <property type="entry name" value="zf-RVT"/>
    <property type="match status" value="1"/>
</dbReference>
<dbReference type="InterPro" id="IPR026960">
    <property type="entry name" value="RVT-Znf"/>
</dbReference>
<dbReference type="Proteomes" id="UP001358586">
    <property type="component" value="Chromosome 13"/>
</dbReference>
<name>A0ABR0MAP8_GOSAR</name>
<evidence type="ECO:0000259" key="1">
    <source>
        <dbReference type="Pfam" id="PF13966"/>
    </source>
</evidence>
<organism evidence="2 3">
    <name type="scientific">Gossypium arboreum</name>
    <name type="common">Tree cotton</name>
    <name type="synonym">Gossypium nanking</name>
    <dbReference type="NCBI Taxonomy" id="29729"/>
    <lineage>
        <taxon>Eukaryota</taxon>
        <taxon>Viridiplantae</taxon>
        <taxon>Streptophyta</taxon>
        <taxon>Embryophyta</taxon>
        <taxon>Tracheophyta</taxon>
        <taxon>Spermatophyta</taxon>
        <taxon>Magnoliopsida</taxon>
        <taxon>eudicotyledons</taxon>
        <taxon>Gunneridae</taxon>
        <taxon>Pentapetalae</taxon>
        <taxon>rosids</taxon>
        <taxon>malvids</taxon>
        <taxon>Malvales</taxon>
        <taxon>Malvaceae</taxon>
        <taxon>Malvoideae</taxon>
        <taxon>Gossypium</taxon>
    </lineage>
</organism>
<protein>
    <recommendedName>
        <fullName evidence="1">Reverse transcriptase zinc-binding domain-containing protein</fullName>
    </recommendedName>
</protein>
<dbReference type="PANTHER" id="PTHR33116">
    <property type="entry name" value="REVERSE TRANSCRIPTASE ZINC-BINDING DOMAIN-CONTAINING PROTEIN-RELATED-RELATED"/>
    <property type="match status" value="1"/>
</dbReference>
<keyword evidence="3" id="KW-1185">Reference proteome</keyword>
<evidence type="ECO:0000313" key="3">
    <source>
        <dbReference type="Proteomes" id="UP001358586"/>
    </source>
</evidence>
<sequence length="342" mass="40036">MRFYIASRQAINFSKSGQAINVSSIIGVTEPLNQGRYLGLSSLIGRNKKQVFSFINEWLSKRIFSWKNRLPPRAGKEVVIKTMRQAILVYSMSVFLLPHNSSDDMQKMMNSFWWGSEGGRRRTHWASWERLYVLKKYGDMGFRKLYCFNLAQLGNQGWRFLTSPKSLSCRIFKARYFLKSDVLDPSEGSAPYFIWKSIRSAFEINDSLMWHYTTNENYSTKSGYRVALCLLTDINDFQVDGLWNSLWNQLLPLQIKEFLRRLLRGFVPWNIKFLSHGVTIDPICPRCQQENEDLDHIYFRFPFATVVWQKMGIAPLHGSVNDFVAQMLVEQHNYKRRSVLGM</sequence>
<reference evidence="2 3" key="1">
    <citation type="submission" date="2023-03" db="EMBL/GenBank/DDBJ databases">
        <title>WGS of Gossypium arboreum.</title>
        <authorList>
            <person name="Yu D."/>
        </authorList>
    </citation>
    <scope>NUCLEOTIDE SEQUENCE [LARGE SCALE GENOMIC DNA]</scope>
    <source>
        <tissue evidence="2">Leaf</tissue>
    </source>
</reference>
<gene>
    <name evidence="2" type="ORF">PVK06_046347</name>
</gene>
<feature type="domain" description="Reverse transcriptase zinc-binding" evidence="1">
    <location>
        <begin position="238"/>
        <end position="308"/>
    </location>
</feature>